<dbReference type="Pfam" id="PF01433">
    <property type="entry name" value="Peptidase_M1"/>
    <property type="match status" value="1"/>
</dbReference>
<sequence length="572" mass="64185">MKKSLCCLVLLLSGCAQHHESAGPKPLSPLTKESGGLMPPSQQYLHFTKAELHFKVEPQQQAIEGEAKLTFSAKAPLQTLSVDLDPSFAISAITFNGQMLAASAWHNPEGRLFITLPKEVAKGARFTLGIHYAGKPHVAKHAPWDGGFVWAKTAEGEPWIATAVQGEGCDLFWPCIDHPMGEPDVAELFITVPAPLVAPSNGAFLGMEEKDGWRTYHWQVAHPNTYAIALNIGPYEKLEATYHSRFGNSFPMDYWYLKGQKAQAEQLFAEFPRQLDFFEQTIGPYPFGNEKMGVVHTPHKGMEHQTINAYGNGYAQNIYGYDDLLQHELAHEWFGNQLTNTDWDDFWLHEGFGTYMQPLYAQYLRGDMAYDASLYRVRGAIKNKRPLVSGHSQTEEGVYDEKRGPGQDIYVKGAFMLHSLRSYLGDKGFFTAVRELVYGTKDPRPGHFAPRYGTSKEFIAIVSRLAGEDMQWFFDAYLYQAPLPKLVANRDGNTLHLSWQGTKSAFLMPVEVALDGKVYKVAMAGGKGSLKVGKAEHILLDPHQKLLRDEPHFAAFQAWEQLKREKARNAKK</sequence>
<evidence type="ECO:0000256" key="14">
    <source>
        <dbReference type="SAM" id="SignalP"/>
    </source>
</evidence>
<organism evidence="17 18">
    <name type="scientific">Gallaecimonas pentaromativorans</name>
    <dbReference type="NCBI Taxonomy" id="584787"/>
    <lineage>
        <taxon>Bacteria</taxon>
        <taxon>Pseudomonadati</taxon>
        <taxon>Pseudomonadota</taxon>
        <taxon>Gammaproteobacteria</taxon>
        <taxon>Enterobacterales</taxon>
        <taxon>Gallaecimonadaceae</taxon>
        <taxon>Gallaecimonas</taxon>
    </lineage>
</organism>
<comment type="catalytic activity">
    <reaction evidence="1">
        <text>Release of an N-terminal amino acid, Xaa-|-Yaa- from a peptide, amide or arylamide. Xaa is preferably Ala, but may be most amino acids including Pro (slow action). When a terminal hydrophobic residue is followed by a prolyl residue, the two may be released as an intact Xaa-Pro dipeptide.</text>
        <dbReference type="EC" id="3.4.11.2"/>
    </reaction>
</comment>
<feature type="chain" id="PRO_5018037742" description="Aminopeptidase N" evidence="14">
    <location>
        <begin position="19"/>
        <end position="572"/>
    </location>
</feature>
<dbReference type="InterPro" id="IPR014782">
    <property type="entry name" value="Peptidase_M1_dom"/>
</dbReference>
<keyword evidence="14" id="KW-0732">Signal</keyword>
<feature type="signal peptide" evidence="14">
    <location>
        <begin position="1"/>
        <end position="18"/>
    </location>
</feature>
<evidence type="ECO:0000256" key="12">
    <source>
        <dbReference type="PIRSR" id="PIRSR634015-1"/>
    </source>
</evidence>
<evidence type="ECO:0000256" key="10">
    <source>
        <dbReference type="ARBA" id="ARBA00022833"/>
    </source>
</evidence>
<dbReference type="Proteomes" id="UP000268033">
    <property type="component" value="Unassembled WGS sequence"/>
</dbReference>
<dbReference type="Gene3D" id="2.60.40.1730">
    <property type="entry name" value="tricorn interacting facor f3 domain"/>
    <property type="match status" value="1"/>
</dbReference>
<keyword evidence="9" id="KW-0378">Hydrolase</keyword>
<evidence type="ECO:0000256" key="7">
    <source>
        <dbReference type="ARBA" id="ARBA00022670"/>
    </source>
</evidence>
<accession>A0A3N1PRR0</accession>
<protein>
    <recommendedName>
        <fullName evidence="5">Aminopeptidase N</fullName>
        <ecNumber evidence="4">3.4.11.2</ecNumber>
    </recommendedName>
</protein>
<reference evidence="17 18" key="1">
    <citation type="submission" date="2018-11" db="EMBL/GenBank/DDBJ databases">
        <title>Genomic Encyclopedia of Type Strains, Phase IV (KMG-IV): sequencing the most valuable type-strain genomes for metagenomic binning, comparative biology and taxonomic classification.</title>
        <authorList>
            <person name="Goeker M."/>
        </authorList>
    </citation>
    <scope>NUCLEOTIDE SEQUENCE [LARGE SCALE GENOMIC DNA]</scope>
    <source>
        <strain evidence="17 18">DSM 21945</strain>
    </source>
</reference>
<evidence type="ECO:0000256" key="2">
    <source>
        <dbReference type="ARBA" id="ARBA00004496"/>
    </source>
</evidence>
<evidence type="ECO:0000256" key="5">
    <source>
        <dbReference type="ARBA" id="ARBA00015611"/>
    </source>
</evidence>
<evidence type="ECO:0000256" key="9">
    <source>
        <dbReference type="ARBA" id="ARBA00022801"/>
    </source>
</evidence>
<comment type="cofactor">
    <cofactor evidence="13">
        <name>Zn(2+)</name>
        <dbReference type="ChEBI" id="CHEBI:29105"/>
    </cofactor>
    <text evidence="13">Binds 1 zinc ion per subunit.</text>
</comment>
<evidence type="ECO:0000256" key="6">
    <source>
        <dbReference type="ARBA" id="ARBA00022490"/>
    </source>
</evidence>
<name>A0A3N1PRR0_9GAMM</name>
<feature type="domain" description="Aminopeptidase N-like N-terminal" evidence="16">
    <location>
        <begin position="51"/>
        <end position="219"/>
    </location>
</feature>
<dbReference type="GO" id="GO:0016285">
    <property type="term" value="F:alanyl aminopeptidase activity"/>
    <property type="evidence" value="ECO:0007669"/>
    <property type="project" value="UniProtKB-EC"/>
</dbReference>
<evidence type="ECO:0000259" key="15">
    <source>
        <dbReference type="Pfam" id="PF01433"/>
    </source>
</evidence>
<dbReference type="PANTHER" id="PTHR45726:SF3">
    <property type="entry name" value="LEUKOTRIENE A-4 HYDROLASE"/>
    <property type="match status" value="1"/>
</dbReference>
<dbReference type="GO" id="GO:0005737">
    <property type="term" value="C:cytoplasm"/>
    <property type="evidence" value="ECO:0007669"/>
    <property type="project" value="UniProtKB-SubCell"/>
</dbReference>
<keyword evidence="18" id="KW-1185">Reference proteome</keyword>
<dbReference type="Pfam" id="PF17900">
    <property type="entry name" value="Peptidase_M1_N"/>
    <property type="match status" value="1"/>
</dbReference>
<dbReference type="SUPFAM" id="SSF63737">
    <property type="entry name" value="Leukotriene A4 hydrolase N-terminal domain"/>
    <property type="match status" value="1"/>
</dbReference>
<evidence type="ECO:0000256" key="8">
    <source>
        <dbReference type="ARBA" id="ARBA00022723"/>
    </source>
</evidence>
<feature type="binding site" evidence="13">
    <location>
        <position position="331"/>
    </location>
    <ligand>
        <name>Zn(2+)</name>
        <dbReference type="ChEBI" id="CHEBI:29105"/>
        <note>catalytic</note>
    </ligand>
</feature>
<dbReference type="CDD" id="cd09603">
    <property type="entry name" value="M1_APN_like"/>
    <property type="match status" value="1"/>
</dbReference>
<evidence type="ECO:0000256" key="3">
    <source>
        <dbReference type="ARBA" id="ARBA00010136"/>
    </source>
</evidence>
<dbReference type="EC" id="3.4.11.2" evidence="4"/>
<comment type="similarity">
    <text evidence="3">Belongs to the peptidase M1 family.</text>
</comment>
<dbReference type="PANTHER" id="PTHR45726">
    <property type="entry name" value="LEUKOTRIENE A-4 HYDROLASE"/>
    <property type="match status" value="1"/>
</dbReference>
<evidence type="ECO:0000259" key="16">
    <source>
        <dbReference type="Pfam" id="PF17900"/>
    </source>
</evidence>
<dbReference type="Gene3D" id="1.10.390.10">
    <property type="entry name" value="Neutral Protease Domain 2"/>
    <property type="match status" value="1"/>
</dbReference>
<evidence type="ECO:0000256" key="1">
    <source>
        <dbReference type="ARBA" id="ARBA00000098"/>
    </source>
</evidence>
<keyword evidence="7" id="KW-0645">Protease</keyword>
<dbReference type="InterPro" id="IPR027268">
    <property type="entry name" value="Peptidase_M4/M1_CTD_sf"/>
</dbReference>
<dbReference type="InterPro" id="IPR001930">
    <property type="entry name" value="Peptidase_M1"/>
</dbReference>
<gene>
    <name evidence="17" type="ORF">EDC28_102173</name>
</gene>
<dbReference type="EMBL" id="RJUL01000002">
    <property type="protein sequence ID" value="ROQ29801.1"/>
    <property type="molecule type" value="Genomic_DNA"/>
</dbReference>
<dbReference type="RefSeq" id="WP_123420706.1">
    <property type="nucleotide sequence ID" value="NZ_RJUL01000002.1"/>
</dbReference>
<keyword evidence="11" id="KW-0482">Metalloprotease</keyword>
<comment type="subcellular location">
    <subcellularLocation>
        <location evidence="2">Cytoplasm</location>
    </subcellularLocation>
</comment>
<feature type="active site" description="Proton acceptor" evidence="12">
    <location>
        <position position="328"/>
    </location>
</feature>
<dbReference type="SUPFAM" id="SSF55486">
    <property type="entry name" value="Metalloproteases ('zincins'), catalytic domain"/>
    <property type="match status" value="1"/>
</dbReference>
<dbReference type="PROSITE" id="PS51257">
    <property type="entry name" value="PROKAR_LIPOPROTEIN"/>
    <property type="match status" value="1"/>
</dbReference>
<dbReference type="PRINTS" id="PR00756">
    <property type="entry name" value="ALADIPTASE"/>
</dbReference>
<dbReference type="GO" id="GO:0008270">
    <property type="term" value="F:zinc ion binding"/>
    <property type="evidence" value="ECO:0007669"/>
    <property type="project" value="InterPro"/>
</dbReference>
<keyword evidence="10 13" id="KW-0862">Zinc</keyword>
<comment type="caution">
    <text evidence="17">The sequence shown here is derived from an EMBL/GenBank/DDBJ whole genome shotgun (WGS) entry which is preliminary data.</text>
</comment>
<dbReference type="AlphaFoldDB" id="A0A3N1PRR0"/>
<evidence type="ECO:0000256" key="4">
    <source>
        <dbReference type="ARBA" id="ARBA00012564"/>
    </source>
</evidence>
<proteinExistence type="inferred from homology"/>
<keyword evidence="8 13" id="KW-0479">Metal-binding</keyword>
<evidence type="ECO:0000313" key="17">
    <source>
        <dbReference type="EMBL" id="ROQ29801.1"/>
    </source>
</evidence>
<dbReference type="GO" id="GO:0006508">
    <property type="term" value="P:proteolysis"/>
    <property type="evidence" value="ECO:0007669"/>
    <property type="project" value="UniProtKB-KW"/>
</dbReference>
<dbReference type="InterPro" id="IPR045357">
    <property type="entry name" value="Aminopeptidase_N-like_N"/>
</dbReference>
<evidence type="ECO:0000256" key="11">
    <source>
        <dbReference type="ARBA" id="ARBA00023049"/>
    </source>
</evidence>
<dbReference type="InterPro" id="IPR034015">
    <property type="entry name" value="M1_LTA4H"/>
</dbReference>
<dbReference type="InterPro" id="IPR042097">
    <property type="entry name" value="Aminopeptidase_N-like_N_sf"/>
</dbReference>
<feature type="binding site" evidence="13">
    <location>
        <position position="350"/>
    </location>
    <ligand>
        <name>Zn(2+)</name>
        <dbReference type="ChEBI" id="CHEBI:29105"/>
        <note>catalytic</note>
    </ligand>
</feature>
<dbReference type="GO" id="GO:0008237">
    <property type="term" value="F:metallopeptidase activity"/>
    <property type="evidence" value="ECO:0007669"/>
    <property type="project" value="UniProtKB-KW"/>
</dbReference>
<keyword evidence="6" id="KW-0963">Cytoplasm</keyword>
<dbReference type="STRING" id="584787.GCA_001247655_03103"/>
<feature type="domain" description="Peptidase M1 membrane alanine aminopeptidase" evidence="15">
    <location>
        <begin position="322"/>
        <end position="438"/>
    </location>
</feature>
<feature type="binding site" evidence="13">
    <location>
        <position position="327"/>
    </location>
    <ligand>
        <name>Zn(2+)</name>
        <dbReference type="ChEBI" id="CHEBI:29105"/>
        <note>catalytic</note>
    </ligand>
</feature>
<evidence type="ECO:0000313" key="18">
    <source>
        <dbReference type="Proteomes" id="UP000268033"/>
    </source>
</evidence>
<evidence type="ECO:0000256" key="13">
    <source>
        <dbReference type="PIRSR" id="PIRSR634015-3"/>
    </source>
</evidence>
<feature type="active site" description="Proton donor" evidence="12">
    <location>
        <position position="410"/>
    </location>
</feature>